<dbReference type="GO" id="GO:0032266">
    <property type="term" value="F:phosphatidylinositol-3-phosphate binding"/>
    <property type="evidence" value="ECO:0007669"/>
    <property type="project" value="TreeGrafter"/>
</dbReference>
<dbReference type="SMART" id="SM00064">
    <property type="entry name" value="FYVE"/>
    <property type="match status" value="2"/>
</dbReference>
<dbReference type="PROSITE" id="PS50178">
    <property type="entry name" value="ZF_FYVE"/>
    <property type="match status" value="2"/>
</dbReference>
<dbReference type="GO" id="GO:0005811">
    <property type="term" value="C:lipid droplet"/>
    <property type="evidence" value="ECO:0007669"/>
    <property type="project" value="TreeGrafter"/>
</dbReference>
<reference evidence="7 8" key="1">
    <citation type="journal article" date="2019" name="Gigascience">
        <title>Whole-genome sequence of the oriental lung fluke Paragonimus westermani.</title>
        <authorList>
            <person name="Oey H."/>
            <person name="Zakrzewski M."/>
            <person name="Narain K."/>
            <person name="Devi K.R."/>
            <person name="Agatsuma T."/>
            <person name="Nawaratna S."/>
            <person name="Gobert G.N."/>
            <person name="Jones M.K."/>
            <person name="Ragan M.A."/>
            <person name="McManus D.P."/>
            <person name="Krause L."/>
        </authorList>
    </citation>
    <scope>NUCLEOTIDE SEQUENCE [LARGE SCALE GENOMIC DNA]</scope>
    <source>
        <strain evidence="7 8">IND2009</strain>
    </source>
</reference>
<feature type="region of interest" description="Disordered" evidence="5">
    <location>
        <begin position="248"/>
        <end position="279"/>
    </location>
</feature>
<accession>A0A5J4P4J8</accession>
<protein>
    <submittedName>
        <fullName evidence="7">Zinc finger FYVE domain-containing protein 1</fullName>
    </submittedName>
</protein>
<keyword evidence="3" id="KW-0862">Zinc</keyword>
<feature type="compositionally biased region" description="Polar residues" evidence="5">
    <location>
        <begin position="254"/>
        <end position="264"/>
    </location>
</feature>
<keyword evidence="1" id="KW-0479">Metal-binding</keyword>
<feature type="region of interest" description="Disordered" evidence="5">
    <location>
        <begin position="582"/>
        <end position="611"/>
    </location>
</feature>
<dbReference type="Pfam" id="PF02263">
    <property type="entry name" value="GBP"/>
    <property type="match status" value="1"/>
</dbReference>
<dbReference type="SUPFAM" id="SSF57903">
    <property type="entry name" value="FYVE/PHD zinc finger"/>
    <property type="match status" value="2"/>
</dbReference>
<dbReference type="InterPro" id="IPR013083">
    <property type="entry name" value="Znf_RING/FYVE/PHD"/>
</dbReference>
<sequence length="818" mass="89519">MSSDNVGLGSKLNIESPLTVVHRGRISSSDVPVYKTSNDFSDPPGVPVSPLTGSVRQLPSDTGTDMSTEFGAVQLVDEKEQLMFEDCEAFVEQLGCPMDQPVKVVAVVGNTGDGKSYTMNHTFFHGTQVFATSPSQTTCTMGVWAAYVPSRSCILLDTEGMLGTTLNQNQHRRLLLKVFAVADIVIYLTKAPRLHTDMFTFLADASDSFAQHFRPDLEALAKRTGLPWSAGQLGPAVIVFQETRHTDPLDGPHKTTSSAPNTHSVFLESTGGSSKPASNPVSVVLQNRLADMKRNVDSFSAMHYIGIQTKDGPTDFKPLSLLTSKLLKDNSVRAPRKVEHVFCSLHLLNTRFATDIPATGQYTFVEEYFTCPVTCDSCSARCCLSVGHTTGRHQARSPASSDQPSDTPTGCRYDPCLKNKVYYCKDCYALGIKNIVVPKAGDSVFDAARFLYSGYVLECKRHGIIYKSRSLWSSNAEPEDTARVHWEVVHVWSGEKTLLQGVHPFSQILMDGLNSVTKQVSELAGPPVRLLGDLFADSLAPEYWQPNATIRMCAICKFEFPSPSVDGVDYDSLAKQKVAVEPTGEHRSNADETTLGLGPGKSVKPMRSTQLLSRTSTLTPLSLEEAKDTTGLMPVSKPAAISKKELIDTDKHHCRACGRGVCGACSTGSLPVPGFGPGPVRVCDDCYTKRRGRRVSSPHTDSKARMTETQLTSNPNNVYTGRKALEMYSVTVNSVPPVFSMFKDTLKGFVRPDYWTPDHLCKVCALCDRPFGPSRHIHHCRACGRGVCQPCSPHRQPVPLRGLDLPHRVCNDCFRPNT</sequence>
<dbReference type="EMBL" id="QNGE01000050">
    <property type="protein sequence ID" value="KAA3682218.1"/>
    <property type="molecule type" value="Genomic_DNA"/>
</dbReference>
<dbReference type="InterPro" id="IPR027417">
    <property type="entry name" value="P-loop_NTPase"/>
</dbReference>
<dbReference type="GO" id="GO:0043325">
    <property type="term" value="F:phosphatidylinositol-3,4-bisphosphate binding"/>
    <property type="evidence" value="ECO:0007669"/>
    <property type="project" value="TreeGrafter"/>
</dbReference>
<evidence type="ECO:0000259" key="6">
    <source>
        <dbReference type="PROSITE" id="PS50178"/>
    </source>
</evidence>
<dbReference type="InterPro" id="IPR006058">
    <property type="entry name" value="2Fe2S_fd_BS"/>
</dbReference>
<dbReference type="InterPro" id="IPR042427">
    <property type="entry name" value="ZFYV1"/>
</dbReference>
<dbReference type="InterPro" id="IPR015894">
    <property type="entry name" value="Guanylate-bd_N"/>
</dbReference>
<evidence type="ECO:0000313" key="8">
    <source>
        <dbReference type="Proteomes" id="UP000324629"/>
    </source>
</evidence>
<dbReference type="GO" id="GO:0051537">
    <property type="term" value="F:2 iron, 2 sulfur cluster binding"/>
    <property type="evidence" value="ECO:0007669"/>
    <property type="project" value="InterPro"/>
</dbReference>
<proteinExistence type="predicted"/>
<dbReference type="Gene3D" id="3.40.50.300">
    <property type="entry name" value="P-loop containing nucleotide triphosphate hydrolases"/>
    <property type="match status" value="1"/>
</dbReference>
<dbReference type="GO" id="GO:0008270">
    <property type="term" value="F:zinc ion binding"/>
    <property type="evidence" value="ECO:0007669"/>
    <property type="project" value="UniProtKB-KW"/>
</dbReference>
<dbReference type="InterPro" id="IPR011011">
    <property type="entry name" value="Znf_FYVE_PHD"/>
</dbReference>
<comment type="caution">
    <text evidence="7">The sequence shown here is derived from an EMBL/GenBank/DDBJ whole genome shotgun (WGS) entry which is preliminary data.</text>
</comment>
<feature type="domain" description="FYVE-type" evidence="6">
    <location>
        <begin position="764"/>
        <end position="818"/>
    </location>
</feature>
<evidence type="ECO:0000256" key="2">
    <source>
        <dbReference type="ARBA" id="ARBA00022771"/>
    </source>
</evidence>
<dbReference type="InterPro" id="IPR000306">
    <property type="entry name" value="Znf_FYVE"/>
</dbReference>
<feature type="region of interest" description="Disordered" evidence="5">
    <location>
        <begin position="694"/>
        <end position="715"/>
    </location>
</feature>
<dbReference type="SUPFAM" id="SSF52540">
    <property type="entry name" value="P-loop containing nucleoside triphosphate hydrolases"/>
    <property type="match status" value="1"/>
</dbReference>
<dbReference type="PANTHER" id="PTHR46624">
    <property type="entry name" value="AGAP002036-PA"/>
    <property type="match status" value="1"/>
</dbReference>
<dbReference type="PROSITE" id="PS00197">
    <property type="entry name" value="2FE2S_FER_1"/>
    <property type="match status" value="1"/>
</dbReference>
<dbReference type="GO" id="GO:0003924">
    <property type="term" value="F:GTPase activity"/>
    <property type="evidence" value="ECO:0007669"/>
    <property type="project" value="InterPro"/>
</dbReference>
<dbReference type="CDD" id="cd15734">
    <property type="entry name" value="FYVE_ZFYV1"/>
    <property type="match status" value="1"/>
</dbReference>
<dbReference type="Proteomes" id="UP000324629">
    <property type="component" value="Unassembled WGS sequence"/>
</dbReference>
<feature type="compositionally biased region" description="Polar residues" evidence="5">
    <location>
        <begin position="270"/>
        <end position="279"/>
    </location>
</feature>
<evidence type="ECO:0000256" key="4">
    <source>
        <dbReference type="PROSITE-ProRule" id="PRU00091"/>
    </source>
</evidence>
<dbReference type="GO" id="GO:0005547">
    <property type="term" value="F:phosphatidylinositol-3,4,5-trisphosphate binding"/>
    <property type="evidence" value="ECO:0007669"/>
    <property type="project" value="TreeGrafter"/>
</dbReference>
<dbReference type="Gene3D" id="3.30.40.10">
    <property type="entry name" value="Zinc/RING finger domain, C3HC4 (zinc finger)"/>
    <property type="match status" value="2"/>
</dbReference>
<name>A0A5J4P4J8_9TREM</name>
<feature type="domain" description="FYVE-type" evidence="6">
    <location>
        <begin position="651"/>
        <end position="691"/>
    </location>
</feature>
<evidence type="ECO:0000313" key="7">
    <source>
        <dbReference type="EMBL" id="KAA3682218.1"/>
    </source>
</evidence>
<dbReference type="InterPro" id="IPR017455">
    <property type="entry name" value="Znf_FYVE-rel"/>
</dbReference>
<evidence type="ECO:0000256" key="5">
    <source>
        <dbReference type="SAM" id="MobiDB-lite"/>
    </source>
</evidence>
<dbReference type="GO" id="GO:0005545">
    <property type="term" value="F:1-phosphatidylinositol binding"/>
    <property type="evidence" value="ECO:0007669"/>
    <property type="project" value="TreeGrafter"/>
</dbReference>
<dbReference type="GO" id="GO:0005525">
    <property type="term" value="F:GTP binding"/>
    <property type="evidence" value="ECO:0007669"/>
    <property type="project" value="InterPro"/>
</dbReference>
<evidence type="ECO:0000256" key="1">
    <source>
        <dbReference type="ARBA" id="ARBA00022723"/>
    </source>
</evidence>
<dbReference type="PANTHER" id="PTHR46624:SF4">
    <property type="entry name" value="FYVE-TYPE DOMAIN-CONTAINING PROTEIN"/>
    <property type="match status" value="1"/>
</dbReference>
<evidence type="ECO:0000256" key="3">
    <source>
        <dbReference type="ARBA" id="ARBA00022833"/>
    </source>
</evidence>
<keyword evidence="8" id="KW-1185">Reference proteome</keyword>
<organism evidence="7 8">
    <name type="scientific">Paragonimus westermani</name>
    <dbReference type="NCBI Taxonomy" id="34504"/>
    <lineage>
        <taxon>Eukaryota</taxon>
        <taxon>Metazoa</taxon>
        <taxon>Spiralia</taxon>
        <taxon>Lophotrochozoa</taxon>
        <taxon>Platyhelminthes</taxon>
        <taxon>Trematoda</taxon>
        <taxon>Digenea</taxon>
        <taxon>Plagiorchiida</taxon>
        <taxon>Troglotremata</taxon>
        <taxon>Troglotrematidae</taxon>
        <taxon>Paragonimus</taxon>
    </lineage>
</organism>
<gene>
    <name evidence="7" type="ORF">DEA37_0009663</name>
</gene>
<dbReference type="AlphaFoldDB" id="A0A5J4P4J8"/>
<dbReference type="Pfam" id="PF01363">
    <property type="entry name" value="FYVE"/>
    <property type="match status" value="2"/>
</dbReference>
<keyword evidence="2 4" id="KW-0863">Zinc-finger</keyword>
<dbReference type="GO" id="GO:0140042">
    <property type="term" value="P:lipid droplet formation"/>
    <property type="evidence" value="ECO:0007669"/>
    <property type="project" value="TreeGrafter"/>
</dbReference>